<name>A0A9E7TLN8_9EURY</name>
<dbReference type="Pfam" id="PF00120">
    <property type="entry name" value="Gln-synt_C"/>
    <property type="match status" value="1"/>
</dbReference>
<dbReference type="GO" id="GO:0004356">
    <property type="term" value="F:glutamine synthetase activity"/>
    <property type="evidence" value="ECO:0007669"/>
    <property type="project" value="InterPro"/>
</dbReference>
<proteinExistence type="inferred from homology"/>
<dbReference type="KEGG" id="mend:L6E24_00105"/>
<dbReference type="Gene3D" id="3.10.20.70">
    <property type="entry name" value="Glutamine synthetase, N-terminal domain"/>
    <property type="match status" value="1"/>
</dbReference>
<accession>A0A9E7TLN8</accession>
<dbReference type="Gene3D" id="3.30.590.10">
    <property type="entry name" value="Glutamine synthetase/guanido kinase, catalytic domain"/>
    <property type="match status" value="1"/>
</dbReference>
<evidence type="ECO:0000313" key="5">
    <source>
        <dbReference type="EMBL" id="UUX92566.1"/>
    </source>
</evidence>
<feature type="domain" description="GS catalytic" evidence="4">
    <location>
        <begin position="136"/>
        <end position="508"/>
    </location>
</feature>
<dbReference type="GeneID" id="74306048"/>
<dbReference type="SUPFAM" id="SSF54368">
    <property type="entry name" value="Glutamine synthetase, N-terminal domain"/>
    <property type="match status" value="1"/>
</dbReference>
<dbReference type="EMBL" id="CP096115">
    <property type="protein sequence ID" value="UUX92566.1"/>
    <property type="molecule type" value="Genomic_DNA"/>
</dbReference>
<evidence type="ECO:0000256" key="3">
    <source>
        <dbReference type="RuleBase" id="RU000384"/>
    </source>
</evidence>
<protein>
    <submittedName>
        <fullName evidence="5">Glutamine synthetase family protein</fullName>
    </submittedName>
</protein>
<dbReference type="PANTHER" id="PTHR43407">
    <property type="entry name" value="GLUTAMINE SYNTHETASE"/>
    <property type="match status" value="1"/>
</dbReference>
<keyword evidence="6" id="KW-1185">Reference proteome</keyword>
<dbReference type="GO" id="GO:0019740">
    <property type="term" value="P:nitrogen utilization"/>
    <property type="evidence" value="ECO:0007669"/>
    <property type="project" value="TreeGrafter"/>
</dbReference>
<sequence length="508" mass="56318">MTNLYWNMTINDVAMNPNELVQFLKKSPSEFTKDDIVAFCEAKGIEMVNFRYEGGDGQLKMLNFVISSKEYLNTILTDGERVDGSSLFSFVGAESSDLYVIPRYRTAFVNPFTEIPTLEILCSYYDNEGKPLATSAETILKKADAEFTKQTGATFKCLAELEYYVIGDKEDTFPPVDQKGYHSVEPFVKYEELRVEAMKLIAQAGGKIKYGHSEVGCFTQGEAYNEQHEIEFLPMPAEQAVESLIIAKWMVRMLGYRYGVEISFAPKITVGKAGSGLHIHMLAEKDGKNMLVENGVLSTTAKKMIAGVLDIGDAITAFGNTVPTSYLRLVPHQEAPTNICWGDRNRSVVIRVPLGWNGLTSMTLDANPGDATISLDRPSKQTFEYRVGDGSADPYLLVASLIVGSLHGLNMADGLERAEDLYVNVNIFAPENADRLAQLKQLPVSCEESADVLDAKRAVFEENDIFPANMIDARIEMLKAYKDKGLSEKLYGNDEAIAELVAKYIHIA</sequence>
<dbReference type="AlphaFoldDB" id="A0A9E7TLN8"/>
<dbReference type="Proteomes" id="UP001060368">
    <property type="component" value="Chromosome"/>
</dbReference>
<dbReference type="InterPro" id="IPR014746">
    <property type="entry name" value="Gln_synth/guanido_kin_cat_dom"/>
</dbReference>
<dbReference type="SMART" id="SM01230">
    <property type="entry name" value="Gln-synt_C"/>
    <property type="match status" value="1"/>
</dbReference>
<gene>
    <name evidence="5" type="ORF">L6E24_00105</name>
</gene>
<comment type="similarity">
    <text evidence="1 2 3">Belongs to the glutamine synthetase family.</text>
</comment>
<evidence type="ECO:0000256" key="1">
    <source>
        <dbReference type="ARBA" id="ARBA00009897"/>
    </source>
</evidence>
<evidence type="ECO:0000259" key="4">
    <source>
        <dbReference type="PROSITE" id="PS51987"/>
    </source>
</evidence>
<dbReference type="RefSeq" id="WP_257742712.1">
    <property type="nucleotide sequence ID" value="NZ_CP096115.1"/>
</dbReference>
<dbReference type="PROSITE" id="PS51987">
    <property type="entry name" value="GS_CATALYTIC"/>
    <property type="match status" value="1"/>
</dbReference>
<evidence type="ECO:0000313" key="6">
    <source>
        <dbReference type="Proteomes" id="UP001060368"/>
    </source>
</evidence>
<dbReference type="InterPro" id="IPR008147">
    <property type="entry name" value="Gln_synt_N"/>
</dbReference>
<dbReference type="GO" id="GO:0016020">
    <property type="term" value="C:membrane"/>
    <property type="evidence" value="ECO:0007669"/>
    <property type="project" value="TreeGrafter"/>
</dbReference>
<dbReference type="InterPro" id="IPR008146">
    <property type="entry name" value="Gln_synth_cat_dom"/>
</dbReference>
<reference evidence="5" key="1">
    <citation type="submission" date="2022-04" db="EMBL/GenBank/DDBJ databases">
        <title>Complete genome of Methanoplanus endosymbiosus DSM 3599.</title>
        <authorList>
            <person name="Chen S.-C."/>
            <person name="You Y.-T."/>
            <person name="Zhou Y.-Z."/>
            <person name="Lai M.-C."/>
        </authorList>
    </citation>
    <scope>NUCLEOTIDE SEQUENCE</scope>
    <source>
        <strain evidence="5">DSM 3599</strain>
    </source>
</reference>
<dbReference type="SUPFAM" id="SSF55931">
    <property type="entry name" value="Glutamine synthetase/guanido kinase"/>
    <property type="match status" value="1"/>
</dbReference>
<evidence type="ECO:0000256" key="2">
    <source>
        <dbReference type="PROSITE-ProRule" id="PRU01331"/>
    </source>
</evidence>
<dbReference type="InterPro" id="IPR036651">
    <property type="entry name" value="Gln_synt_N_sf"/>
</dbReference>
<dbReference type="Pfam" id="PF03951">
    <property type="entry name" value="Gln-synt_N"/>
    <property type="match status" value="1"/>
</dbReference>
<dbReference type="GO" id="GO:0005737">
    <property type="term" value="C:cytoplasm"/>
    <property type="evidence" value="ECO:0007669"/>
    <property type="project" value="TreeGrafter"/>
</dbReference>
<dbReference type="GO" id="GO:0006542">
    <property type="term" value="P:glutamine biosynthetic process"/>
    <property type="evidence" value="ECO:0007669"/>
    <property type="project" value="InterPro"/>
</dbReference>
<dbReference type="PANTHER" id="PTHR43407:SF1">
    <property type="entry name" value="LENGSIN"/>
    <property type="match status" value="1"/>
</dbReference>
<organism evidence="5 6">
    <name type="scientific">Methanoplanus endosymbiosus</name>
    <dbReference type="NCBI Taxonomy" id="33865"/>
    <lineage>
        <taxon>Archaea</taxon>
        <taxon>Methanobacteriati</taxon>
        <taxon>Methanobacteriota</taxon>
        <taxon>Stenosarchaea group</taxon>
        <taxon>Methanomicrobia</taxon>
        <taxon>Methanomicrobiales</taxon>
        <taxon>Methanomicrobiaceae</taxon>
        <taxon>Methanoplanus</taxon>
    </lineage>
</organism>